<reference evidence="2" key="1">
    <citation type="journal article" date="2019" name="Int. J. Syst. Evol. Microbiol.">
        <title>The Global Catalogue of Microorganisms (GCM) 10K type strain sequencing project: providing services to taxonomists for standard genome sequencing and annotation.</title>
        <authorList>
            <consortium name="The Broad Institute Genomics Platform"/>
            <consortium name="The Broad Institute Genome Sequencing Center for Infectious Disease"/>
            <person name="Wu L."/>
            <person name="Ma J."/>
        </authorList>
    </citation>
    <scope>NUCLEOTIDE SEQUENCE [LARGE SCALE GENOMIC DNA]</scope>
    <source>
        <strain evidence="2">CCUG 58760</strain>
    </source>
</reference>
<organism evidence="1 2">
    <name type="scientific">Azospirillum himalayense</name>
    <dbReference type="NCBI Taxonomy" id="654847"/>
    <lineage>
        <taxon>Bacteria</taxon>
        <taxon>Pseudomonadati</taxon>
        <taxon>Pseudomonadota</taxon>
        <taxon>Alphaproteobacteria</taxon>
        <taxon>Rhodospirillales</taxon>
        <taxon>Azospirillaceae</taxon>
        <taxon>Azospirillum</taxon>
    </lineage>
</organism>
<dbReference type="RefSeq" id="WP_376999492.1">
    <property type="nucleotide sequence ID" value="NZ_JBHSLC010000114.1"/>
</dbReference>
<dbReference type="EMBL" id="JBHSLC010000114">
    <property type="protein sequence ID" value="MFC5359452.1"/>
    <property type="molecule type" value="Genomic_DNA"/>
</dbReference>
<comment type="caution">
    <text evidence="1">The sequence shown here is derived from an EMBL/GenBank/DDBJ whole genome shotgun (WGS) entry which is preliminary data.</text>
</comment>
<protein>
    <submittedName>
        <fullName evidence="1">Uncharacterized protein</fullName>
    </submittedName>
</protein>
<evidence type="ECO:0000313" key="1">
    <source>
        <dbReference type="EMBL" id="MFC5359452.1"/>
    </source>
</evidence>
<proteinExistence type="predicted"/>
<gene>
    <name evidence="1" type="ORF">ACFPMG_31095</name>
</gene>
<name>A0ABW0GEV2_9PROT</name>
<keyword evidence="2" id="KW-1185">Reference proteome</keyword>
<accession>A0ABW0GEV2</accession>
<evidence type="ECO:0000313" key="2">
    <source>
        <dbReference type="Proteomes" id="UP001596166"/>
    </source>
</evidence>
<dbReference type="Proteomes" id="UP001596166">
    <property type="component" value="Unassembled WGS sequence"/>
</dbReference>
<sequence length="222" mass="23212">MKNLEQFFRDAASVGIIDFALRATVVDGERVTFYVHPHGKDGETLDFTVTGNVLTPPGEFPPLAGPKPDASITIDRFGGRFSAVTGPDERGMALGIAPNPDHSAAESLSSALDFAREQLTANVSDEAVTLCSDRRAVLMSADNPAGRKLEDLLPLIAGEVEAKTLKIAADPSPVARLVAENNACIVKLLEEAETLQRASLAALASIAPDEGPLGAPRIGSAG</sequence>